<dbReference type="Proteomes" id="UP001497623">
    <property type="component" value="Unassembled WGS sequence"/>
</dbReference>
<reference evidence="9 10" key="1">
    <citation type="submission" date="2024-05" db="EMBL/GenBank/DDBJ databases">
        <authorList>
            <person name="Wallberg A."/>
        </authorList>
    </citation>
    <scope>NUCLEOTIDE SEQUENCE [LARGE SCALE GENOMIC DNA]</scope>
</reference>
<dbReference type="NCBIfam" id="TIGR01494">
    <property type="entry name" value="ATPase_P-type"/>
    <property type="match status" value="1"/>
</dbReference>
<evidence type="ECO:0000313" key="9">
    <source>
        <dbReference type="EMBL" id="CAL4063265.1"/>
    </source>
</evidence>
<feature type="transmembrane region" description="Helical" evidence="7">
    <location>
        <begin position="57"/>
        <end position="77"/>
    </location>
</feature>
<dbReference type="SUPFAM" id="SSF81665">
    <property type="entry name" value="Calcium ATPase, transmembrane domain M"/>
    <property type="match status" value="1"/>
</dbReference>
<evidence type="ECO:0000256" key="3">
    <source>
        <dbReference type="ARBA" id="ARBA00022723"/>
    </source>
</evidence>
<feature type="non-terminal residue" evidence="9">
    <location>
        <position position="360"/>
    </location>
</feature>
<keyword evidence="4" id="KW-0460">Magnesium</keyword>
<dbReference type="InterPro" id="IPR032630">
    <property type="entry name" value="P_typ_ATPase_c"/>
</dbReference>
<sequence>GANDVSMIKTAHIGVGISGQEGMQAVLSSDYSIAQFRYLERLLLVHGRWSYYRMSKFLKYFFYKNFAFTLCNFWYAFFGGFSAQPIFDAMFMTVYNLFYTSQPVLALGIFEQDVSDGNSIKYPKLYEPGLKGTLFNKKVFIRSCTQCFITELLIFIKGYCVYYNGGLDPQGLNMSDYQTFGTIVATQLVFAVTLQMCLDTGYWTVFSHITIWGSIIFYFILQYFYNYVMGGEFVGTLNKSMGTATFWLSLQLTMAVIGMPVLAWRFYMADVRPSLSEQVRRRQLEEIKRESKRKPEFSQIRRRTTRRSQRTVRTGYAFAHQEGFGRLITSGKIMKPSSGVKNTLGPYSSGTYRALGTSTF</sequence>
<dbReference type="GO" id="GO:0007030">
    <property type="term" value="P:Golgi organization"/>
    <property type="evidence" value="ECO:0007669"/>
    <property type="project" value="TreeGrafter"/>
</dbReference>
<keyword evidence="6 7" id="KW-0472">Membrane</keyword>
<keyword evidence="3" id="KW-0479">Metal-binding</keyword>
<dbReference type="GO" id="GO:0005886">
    <property type="term" value="C:plasma membrane"/>
    <property type="evidence" value="ECO:0007669"/>
    <property type="project" value="TreeGrafter"/>
</dbReference>
<dbReference type="GO" id="GO:0140326">
    <property type="term" value="F:ATPase-coupled intramembrane lipid transporter activity"/>
    <property type="evidence" value="ECO:0007669"/>
    <property type="project" value="TreeGrafter"/>
</dbReference>
<feature type="transmembrane region" description="Helical" evidence="7">
    <location>
        <begin position="245"/>
        <end position="267"/>
    </location>
</feature>
<evidence type="ECO:0000259" key="8">
    <source>
        <dbReference type="Pfam" id="PF16212"/>
    </source>
</evidence>
<dbReference type="Pfam" id="PF16212">
    <property type="entry name" value="PhoLip_ATPase_C"/>
    <property type="match status" value="1"/>
</dbReference>
<keyword evidence="2 7" id="KW-0812">Transmembrane</keyword>
<dbReference type="GO" id="GO:0016887">
    <property type="term" value="F:ATP hydrolysis activity"/>
    <property type="evidence" value="ECO:0007669"/>
    <property type="project" value="InterPro"/>
</dbReference>
<feature type="non-terminal residue" evidence="9">
    <location>
        <position position="1"/>
    </location>
</feature>
<dbReference type="InterPro" id="IPR001757">
    <property type="entry name" value="P_typ_ATPase"/>
</dbReference>
<dbReference type="EMBL" id="CAXKWB010001078">
    <property type="protein sequence ID" value="CAL4063265.1"/>
    <property type="molecule type" value="Genomic_DNA"/>
</dbReference>
<feature type="transmembrane region" description="Helical" evidence="7">
    <location>
        <begin position="179"/>
        <end position="198"/>
    </location>
</feature>
<feature type="transmembrane region" description="Helical" evidence="7">
    <location>
        <begin position="205"/>
        <end position="225"/>
    </location>
</feature>
<dbReference type="InterPro" id="IPR036412">
    <property type="entry name" value="HAD-like_sf"/>
</dbReference>
<dbReference type="AlphaFoldDB" id="A0AAV2PS86"/>
<dbReference type="PANTHER" id="PTHR24092:SF190">
    <property type="entry name" value="PHOSPHOLIPID-TRANSPORTING ATPASE"/>
    <property type="match status" value="1"/>
</dbReference>
<accession>A0AAV2PS86</accession>
<evidence type="ECO:0000256" key="1">
    <source>
        <dbReference type="ARBA" id="ARBA00004141"/>
    </source>
</evidence>
<dbReference type="InterPro" id="IPR023298">
    <property type="entry name" value="ATPase_P-typ_TM_dom_sf"/>
</dbReference>
<keyword evidence="5 7" id="KW-1133">Transmembrane helix</keyword>
<evidence type="ECO:0000256" key="2">
    <source>
        <dbReference type="ARBA" id="ARBA00022692"/>
    </source>
</evidence>
<dbReference type="SUPFAM" id="SSF56784">
    <property type="entry name" value="HAD-like"/>
    <property type="match status" value="1"/>
</dbReference>
<dbReference type="GO" id="GO:0005802">
    <property type="term" value="C:trans-Golgi network"/>
    <property type="evidence" value="ECO:0007669"/>
    <property type="project" value="TreeGrafter"/>
</dbReference>
<evidence type="ECO:0000256" key="6">
    <source>
        <dbReference type="ARBA" id="ARBA00023136"/>
    </source>
</evidence>
<feature type="domain" description="P-type ATPase C-terminal" evidence="8">
    <location>
        <begin position="26"/>
        <end position="273"/>
    </location>
</feature>
<dbReference type="GO" id="GO:0005524">
    <property type="term" value="F:ATP binding"/>
    <property type="evidence" value="ECO:0007669"/>
    <property type="project" value="InterPro"/>
</dbReference>
<evidence type="ECO:0000256" key="5">
    <source>
        <dbReference type="ARBA" id="ARBA00022989"/>
    </source>
</evidence>
<comment type="caution">
    <text evidence="9">The sequence shown here is derived from an EMBL/GenBank/DDBJ whole genome shotgun (WGS) entry which is preliminary data.</text>
</comment>
<evidence type="ECO:0000313" key="10">
    <source>
        <dbReference type="Proteomes" id="UP001497623"/>
    </source>
</evidence>
<evidence type="ECO:0000256" key="4">
    <source>
        <dbReference type="ARBA" id="ARBA00022842"/>
    </source>
</evidence>
<evidence type="ECO:0000256" key="7">
    <source>
        <dbReference type="SAM" id="Phobius"/>
    </source>
</evidence>
<comment type="subcellular location">
    <subcellularLocation>
        <location evidence="1">Membrane</location>
        <topology evidence="1">Multi-pass membrane protein</topology>
    </subcellularLocation>
</comment>
<proteinExistence type="predicted"/>
<organism evidence="9 10">
    <name type="scientific">Meganyctiphanes norvegica</name>
    <name type="common">Northern krill</name>
    <name type="synonym">Thysanopoda norvegica</name>
    <dbReference type="NCBI Taxonomy" id="48144"/>
    <lineage>
        <taxon>Eukaryota</taxon>
        <taxon>Metazoa</taxon>
        <taxon>Ecdysozoa</taxon>
        <taxon>Arthropoda</taxon>
        <taxon>Crustacea</taxon>
        <taxon>Multicrustacea</taxon>
        <taxon>Malacostraca</taxon>
        <taxon>Eumalacostraca</taxon>
        <taxon>Eucarida</taxon>
        <taxon>Euphausiacea</taxon>
        <taxon>Euphausiidae</taxon>
        <taxon>Meganyctiphanes</taxon>
    </lineage>
</organism>
<dbReference type="GO" id="GO:0046872">
    <property type="term" value="F:metal ion binding"/>
    <property type="evidence" value="ECO:0007669"/>
    <property type="project" value="UniProtKB-KW"/>
</dbReference>
<name>A0AAV2PS86_MEGNR</name>
<dbReference type="PANTHER" id="PTHR24092">
    <property type="entry name" value="PROBABLE PHOSPHOLIPID-TRANSPORTING ATPASE"/>
    <property type="match status" value="1"/>
</dbReference>
<gene>
    <name evidence="9" type="ORF">MNOR_LOCUS3228</name>
</gene>
<protein>
    <recommendedName>
        <fullName evidence="8">P-type ATPase C-terminal domain-containing protein</fullName>
    </recommendedName>
</protein>
<keyword evidence="10" id="KW-1185">Reference proteome</keyword>
<dbReference type="GO" id="GO:0045332">
    <property type="term" value="P:phospholipid translocation"/>
    <property type="evidence" value="ECO:0007669"/>
    <property type="project" value="TreeGrafter"/>
</dbReference>
<dbReference type="Gene3D" id="3.40.50.1000">
    <property type="entry name" value="HAD superfamily/HAD-like"/>
    <property type="match status" value="1"/>
</dbReference>
<dbReference type="InterPro" id="IPR023214">
    <property type="entry name" value="HAD_sf"/>
</dbReference>